<accession>A0AA92W7A1</accession>
<dbReference type="Proteomes" id="UP000286077">
    <property type="component" value="Unassembled WGS sequence"/>
</dbReference>
<proteinExistence type="predicted"/>
<dbReference type="EMBL" id="QSAQ01000077">
    <property type="protein sequence ID" value="RGW62621.1"/>
    <property type="molecule type" value="Genomic_DNA"/>
</dbReference>
<name>A0AA92W7A1_9BACT</name>
<gene>
    <name evidence="2" type="ORF">DWV60_16005</name>
</gene>
<reference evidence="2 3" key="1">
    <citation type="submission" date="2018-08" db="EMBL/GenBank/DDBJ databases">
        <title>A genome reference for cultivated species of the human gut microbiota.</title>
        <authorList>
            <person name="Zou Y."/>
            <person name="Xue W."/>
            <person name="Luo G."/>
        </authorList>
    </citation>
    <scope>NUCLEOTIDE SEQUENCE [LARGE SCALE GENOMIC DNA]</scope>
    <source>
        <strain evidence="2 3">AF11-14</strain>
    </source>
</reference>
<evidence type="ECO:0000256" key="1">
    <source>
        <dbReference type="SAM" id="SignalP"/>
    </source>
</evidence>
<evidence type="ECO:0000313" key="3">
    <source>
        <dbReference type="Proteomes" id="UP000286077"/>
    </source>
</evidence>
<feature type="signal peptide" evidence="1">
    <location>
        <begin position="1"/>
        <end position="21"/>
    </location>
</feature>
<dbReference type="AlphaFoldDB" id="A0AA92W7A1"/>
<sequence length="206" mass="23849">MNMKKILTMLFALLFAFTMQAQNIKLTLNNGQTVSGNTKSLFMYDNGSEIRVKDKKNGEHKDYKSSEIKEVKYFDEKGKEWITFVPLMAQKTMPSVWVKSPKPYKEPVFMIPLYEGKRATAYMHPITTQTNTKNLHITGSGCIYYFKVKGEDVARAFWMSSAIGVKAMLKIVFKDFPEMKPIIKELDTDKFYEDPTMLIKMFDEAK</sequence>
<comment type="caution">
    <text evidence="2">The sequence shown here is derived from an EMBL/GenBank/DDBJ whole genome shotgun (WGS) entry which is preliminary data.</text>
</comment>
<feature type="chain" id="PRO_5041681122" description="DUF4412 domain-containing protein" evidence="1">
    <location>
        <begin position="22"/>
        <end position="206"/>
    </location>
</feature>
<evidence type="ECO:0000313" key="2">
    <source>
        <dbReference type="EMBL" id="RGW62621.1"/>
    </source>
</evidence>
<evidence type="ECO:0008006" key="4">
    <source>
        <dbReference type="Google" id="ProtNLM"/>
    </source>
</evidence>
<keyword evidence="1" id="KW-0732">Signal</keyword>
<organism evidence="2 3">
    <name type="scientific">Segatella copri</name>
    <dbReference type="NCBI Taxonomy" id="165179"/>
    <lineage>
        <taxon>Bacteria</taxon>
        <taxon>Pseudomonadati</taxon>
        <taxon>Bacteroidota</taxon>
        <taxon>Bacteroidia</taxon>
        <taxon>Bacteroidales</taxon>
        <taxon>Prevotellaceae</taxon>
        <taxon>Segatella</taxon>
    </lineage>
</organism>
<protein>
    <recommendedName>
        <fullName evidence="4">DUF4412 domain-containing protein</fullName>
    </recommendedName>
</protein>